<organism evidence="2 3">
    <name type="scientific">Setomelanomma holmii</name>
    <dbReference type="NCBI Taxonomy" id="210430"/>
    <lineage>
        <taxon>Eukaryota</taxon>
        <taxon>Fungi</taxon>
        <taxon>Dikarya</taxon>
        <taxon>Ascomycota</taxon>
        <taxon>Pezizomycotina</taxon>
        <taxon>Dothideomycetes</taxon>
        <taxon>Pleosporomycetidae</taxon>
        <taxon>Pleosporales</taxon>
        <taxon>Pleosporineae</taxon>
        <taxon>Phaeosphaeriaceae</taxon>
        <taxon>Setomelanomma</taxon>
    </lineage>
</organism>
<reference evidence="2" key="1">
    <citation type="journal article" date="2020" name="Stud. Mycol.">
        <title>101 Dothideomycetes genomes: a test case for predicting lifestyles and emergence of pathogens.</title>
        <authorList>
            <person name="Haridas S."/>
            <person name="Albert R."/>
            <person name="Binder M."/>
            <person name="Bloem J."/>
            <person name="Labutti K."/>
            <person name="Salamov A."/>
            <person name="Andreopoulos B."/>
            <person name="Baker S."/>
            <person name="Barry K."/>
            <person name="Bills G."/>
            <person name="Bluhm B."/>
            <person name="Cannon C."/>
            <person name="Castanera R."/>
            <person name="Culley D."/>
            <person name="Daum C."/>
            <person name="Ezra D."/>
            <person name="Gonzalez J."/>
            <person name="Henrissat B."/>
            <person name="Kuo A."/>
            <person name="Liang C."/>
            <person name="Lipzen A."/>
            <person name="Lutzoni F."/>
            <person name="Magnuson J."/>
            <person name="Mondo S."/>
            <person name="Nolan M."/>
            <person name="Ohm R."/>
            <person name="Pangilinan J."/>
            <person name="Park H.-J."/>
            <person name="Ramirez L."/>
            <person name="Alfaro M."/>
            <person name="Sun H."/>
            <person name="Tritt A."/>
            <person name="Yoshinaga Y."/>
            <person name="Zwiers L.-H."/>
            <person name="Turgeon B."/>
            <person name="Goodwin S."/>
            <person name="Spatafora J."/>
            <person name="Crous P."/>
            <person name="Grigoriev I."/>
        </authorList>
    </citation>
    <scope>NUCLEOTIDE SEQUENCE</scope>
    <source>
        <strain evidence="2">CBS 110217</strain>
    </source>
</reference>
<dbReference type="PANTHER" id="PTHR24148">
    <property type="entry name" value="ANKYRIN REPEAT DOMAIN-CONTAINING PROTEIN 39 HOMOLOG-RELATED"/>
    <property type="match status" value="1"/>
</dbReference>
<feature type="non-terminal residue" evidence="2">
    <location>
        <position position="173"/>
    </location>
</feature>
<evidence type="ECO:0000259" key="1">
    <source>
        <dbReference type="Pfam" id="PF06985"/>
    </source>
</evidence>
<dbReference type="InterPro" id="IPR010730">
    <property type="entry name" value="HET"/>
</dbReference>
<name>A0A9P4HKU8_9PLEO</name>
<sequence>MSPLPSSHKDIRSLYNTFVCSSCGAVRPSILERPTISPYRTFIQPDGVASQPYQYKDIDRECNQIRLVVLYPGAKSDKICCHIVTTTLESSPSYSAAPQTWRFLPVTTNCENVLRQLRQEDQSQTIWIDSICINQSQTDEQNHQVGLMGRIYQRAKTVEICIHNPAEDYMVAM</sequence>
<gene>
    <name evidence="2" type="ORF">EK21DRAFT_54431</name>
</gene>
<comment type="caution">
    <text evidence="2">The sequence shown here is derived from an EMBL/GenBank/DDBJ whole genome shotgun (WGS) entry which is preliminary data.</text>
</comment>
<dbReference type="OrthoDB" id="2157530at2759"/>
<evidence type="ECO:0000313" key="2">
    <source>
        <dbReference type="EMBL" id="KAF2035379.1"/>
    </source>
</evidence>
<evidence type="ECO:0000313" key="3">
    <source>
        <dbReference type="Proteomes" id="UP000799777"/>
    </source>
</evidence>
<dbReference type="EMBL" id="ML978157">
    <property type="protein sequence ID" value="KAF2035379.1"/>
    <property type="molecule type" value="Genomic_DNA"/>
</dbReference>
<protein>
    <recommendedName>
        <fullName evidence="1">Heterokaryon incompatibility domain-containing protein</fullName>
    </recommendedName>
</protein>
<accession>A0A9P4HKU8</accession>
<dbReference type="InterPro" id="IPR052895">
    <property type="entry name" value="HetReg/Transcr_Mod"/>
</dbReference>
<dbReference type="PANTHER" id="PTHR24148:SF73">
    <property type="entry name" value="HET DOMAIN PROTEIN (AFU_ORTHOLOGUE AFUA_8G01020)"/>
    <property type="match status" value="1"/>
</dbReference>
<dbReference type="AlphaFoldDB" id="A0A9P4HKU8"/>
<feature type="domain" description="Heterokaryon incompatibility" evidence="1">
    <location>
        <begin position="102"/>
        <end position="169"/>
    </location>
</feature>
<keyword evidence="3" id="KW-1185">Reference proteome</keyword>
<dbReference type="Proteomes" id="UP000799777">
    <property type="component" value="Unassembled WGS sequence"/>
</dbReference>
<proteinExistence type="predicted"/>
<dbReference type="Pfam" id="PF06985">
    <property type="entry name" value="HET"/>
    <property type="match status" value="1"/>
</dbReference>